<sequence>MYSSELELRVRYEELRREADRHRLVREATEGQRAARRAAARSGANDPEGRVSRKRNRWARARRAAA</sequence>
<proteinExistence type="predicted"/>
<comment type="caution">
    <text evidence="2">The sequence shown here is derived from an EMBL/GenBank/DDBJ whole genome shotgun (WGS) entry which is preliminary data.</text>
</comment>
<protein>
    <submittedName>
        <fullName evidence="2">Uncharacterized protein</fullName>
    </submittedName>
</protein>
<reference evidence="2 3" key="1">
    <citation type="submission" date="2019-04" db="EMBL/GenBank/DDBJ databases">
        <title>Streptomyces piniterrae sp. nov., a heliquinomycin-producing actinomycete isolated from rhizosphere soil of Pinus yunnanensis.</title>
        <authorList>
            <person name="Zhuang X."/>
            <person name="Zhao J."/>
        </authorList>
    </citation>
    <scope>NUCLEOTIDE SEQUENCE [LARGE SCALE GENOMIC DNA]</scope>
    <source>
        <strain evidence="3">jys28</strain>
    </source>
</reference>
<name>A0A4U0MY99_9ACTN</name>
<dbReference type="EMBL" id="SUMB01000010">
    <property type="protein sequence ID" value="TJZ46140.1"/>
    <property type="molecule type" value="Genomic_DNA"/>
</dbReference>
<accession>A0A4U0MY99</accession>
<evidence type="ECO:0000313" key="2">
    <source>
        <dbReference type="EMBL" id="TJZ46140.1"/>
    </source>
</evidence>
<evidence type="ECO:0000256" key="1">
    <source>
        <dbReference type="SAM" id="MobiDB-lite"/>
    </source>
</evidence>
<keyword evidence="3" id="KW-1185">Reference proteome</keyword>
<dbReference type="AlphaFoldDB" id="A0A4U0MY99"/>
<organism evidence="2 3">
    <name type="scientific">Streptomyces piniterrae</name>
    <dbReference type="NCBI Taxonomy" id="2571125"/>
    <lineage>
        <taxon>Bacteria</taxon>
        <taxon>Bacillati</taxon>
        <taxon>Actinomycetota</taxon>
        <taxon>Actinomycetes</taxon>
        <taxon>Kitasatosporales</taxon>
        <taxon>Streptomycetaceae</taxon>
        <taxon>Streptomyces</taxon>
    </lineage>
</organism>
<gene>
    <name evidence="2" type="ORF">FCH28_26865</name>
</gene>
<dbReference type="RefSeq" id="WP_136742735.1">
    <property type="nucleotide sequence ID" value="NZ_SUMB01000010.1"/>
</dbReference>
<feature type="compositionally biased region" description="Basic residues" evidence="1">
    <location>
        <begin position="52"/>
        <end position="66"/>
    </location>
</feature>
<evidence type="ECO:0000313" key="3">
    <source>
        <dbReference type="Proteomes" id="UP000308697"/>
    </source>
</evidence>
<feature type="region of interest" description="Disordered" evidence="1">
    <location>
        <begin position="27"/>
        <end position="66"/>
    </location>
</feature>
<dbReference type="Proteomes" id="UP000308697">
    <property type="component" value="Unassembled WGS sequence"/>
</dbReference>